<name>A0ABR9P6V7_9ACTN</name>
<feature type="domain" description="Protein kinase" evidence="1">
    <location>
        <begin position="2"/>
        <end position="285"/>
    </location>
</feature>
<dbReference type="InterPro" id="IPR011009">
    <property type="entry name" value="Kinase-like_dom_sf"/>
</dbReference>
<dbReference type="Pfam" id="PF01636">
    <property type="entry name" value="APH"/>
    <property type="match status" value="1"/>
</dbReference>
<dbReference type="InterPro" id="IPR051678">
    <property type="entry name" value="AGP_Transferase"/>
</dbReference>
<gene>
    <name evidence="2" type="ORF">IDM40_12800</name>
</gene>
<proteinExistence type="predicted"/>
<protein>
    <submittedName>
        <fullName evidence="2">Phosphotransferase</fullName>
    </submittedName>
</protein>
<dbReference type="InterPro" id="IPR008266">
    <property type="entry name" value="Tyr_kinase_AS"/>
</dbReference>
<sequence>MEGQVHDLGQGRVGKAWAWRTEGELRALAAFYEELAAQDLPWDSPRILAVHRDGDRVVSIERRLHGTALSTASGSGQVGLEQARACVQQVVADLDATRAGPATRALAVLDQGAGLRRAGRTWGRDLAALVAERVHRFAPALRAALPDLDAVAAQVVAALEHLEAGPERIVHGDLCPENILVDEHGRVSAVLDWGFFTTAGDGAFDAATAAGFFDMYGPRAREHEEAMLEAFAARGWDRELMALYRAAYGLAGANAYSDEGDDGHFAWCVAALDRPQVRRALQRRA</sequence>
<dbReference type="Proteomes" id="UP000806528">
    <property type="component" value="Unassembled WGS sequence"/>
</dbReference>
<evidence type="ECO:0000259" key="1">
    <source>
        <dbReference type="PROSITE" id="PS50011"/>
    </source>
</evidence>
<dbReference type="EMBL" id="JADBGI010000009">
    <property type="protein sequence ID" value="MBE2999579.1"/>
    <property type="molecule type" value="Genomic_DNA"/>
</dbReference>
<evidence type="ECO:0000313" key="3">
    <source>
        <dbReference type="Proteomes" id="UP000806528"/>
    </source>
</evidence>
<dbReference type="PANTHER" id="PTHR21310:SF40">
    <property type="entry name" value="AMINOGLYCOSIDE PHOSPHOTRANSFERASE DOMAIN-CONTAINING PROTEIN-RELATED"/>
    <property type="match status" value="1"/>
</dbReference>
<evidence type="ECO:0000313" key="2">
    <source>
        <dbReference type="EMBL" id="MBE2999579.1"/>
    </source>
</evidence>
<keyword evidence="3" id="KW-1185">Reference proteome</keyword>
<reference evidence="2 3" key="1">
    <citation type="submission" date="2020-09" db="EMBL/GenBank/DDBJ databases">
        <title>Diversity and distribution of actinomycetes associated with coral in the coast of Hainan.</title>
        <authorList>
            <person name="Li F."/>
        </authorList>
    </citation>
    <scope>NUCLEOTIDE SEQUENCE [LARGE SCALE GENOMIC DNA]</scope>
    <source>
        <strain evidence="2 3">HNM0947</strain>
    </source>
</reference>
<dbReference type="SUPFAM" id="SSF56112">
    <property type="entry name" value="Protein kinase-like (PK-like)"/>
    <property type="match status" value="1"/>
</dbReference>
<dbReference type="PROSITE" id="PS00109">
    <property type="entry name" value="PROTEIN_KINASE_TYR"/>
    <property type="match status" value="1"/>
</dbReference>
<dbReference type="PANTHER" id="PTHR21310">
    <property type="entry name" value="AMINOGLYCOSIDE PHOSPHOTRANSFERASE-RELATED-RELATED"/>
    <property type="match status" value="1"/>
</dbReference>
<organism evidence="2 3">
    <name type="scientific">Nocardiopsis coralli</name>
    <dbReference type="NCBI Taxonomy" id="2772213"/>
    <lineage>
        <taxon>Bacteria</taxon>
        <taxon>Bacillati</taxon>
        <taxon>Actinomycetota</taxon>
        <taxon>Actinomycetes</taxon>
        <taxon>Streptosporangiales</taxon>
        <taxon>Nocardiopsidaceae</taxon>
        <taxon>Nocardiopsis</taxon>
    </lineage>
</organism>
<dbReference type="Gene3D" id="3.90.1200.10">
    <property type="match status" value="1"/>
</dbReference>
<dbReference type="PROSITE" id="PS50011">
    <property type="entry name" value="PROTEIN_KINASE_DOM"/>
    <property type="match status" value="1"/>
</dbReference>
<comment type="caution">
    <text evidence="2">The sequence shown here is derived from an EMBL/GenBank/DDBJ whole genome shotgun (WGS) entry which is preliminary data.</text>
</comment>
<accession>A0ABR9P6V7</accession>
<dbReference type="InterPro" id="IPR000719">
    <property type="entry name" value="Prot_kinase_dom"/>
</dbReference>
<dbReference type="InterPro" id="IPR002575">
    <property type="entry name" value="Aminoglycoside_PTrfase"/>
</dbReference>